<evidence type="ECO:0000313" key="2">
    <source>
        <dbReference type="EMBL" id="ROI13477.1"/>
    </source>
</evidence>
<gene>
    <name evidence="2" type="ORF">EGH73_07845</name>
    <name evidence="3" type="ORF">SAMN05421793_11612</name>
</gene>
<dbReference type="AlphaFoldDB" id="A0A1H6JNY8"/>
<reference evidence="5" key="4">
    <citation type="submission" date="2018-11" db="EMBL/GenBank/DDBJ databases">
        <title>Proposal to divide the Flavobacteriaceae and reorganize its genera based on Amino Acid Identity values calculated from whole genome sequences.</title>
        <authorList>
            <person name="Nicholson A.C."/>
            <person name="Gulvik C.A."/>
            <person name="Whitney A.M."/>
            <person name="Humrighouse B.W."/>
            <person name="Bell M."/>
            <person name="Holmes B."/>
            <person name="Steigerwalt A."/>
            <person name="Villarma A."/>
            <person name="Sheth M."/>
            <person name="Batra D."/>
            <person name="Pryor J."/>
            <person name="Bernardet J.-F."/>
            <person name="Hugo C."/>
            <person name="Kampfer P."/>
            <person name="Newman J."/>
            <person name="Mcquiston J.R."/>
        </authorList>
    </citation>
    <scope>NUCLEOTIDE SEQUENCE [LARGE SCALE GENOMIC DNA]</scope>
    <source>
        <strain evidence="5">DSM 22165</strain>
    </source>
</reference>
<reference evidence="4" key="2">
    <citation type="submission" date="2016-10" db="EMBL/GenBank/DDBJ databases">
        <authorList>
            <person name="Varghese N."/>
            <person name="Submissions S."/>
        </authorList>
    </citation>
    <scope>NUCLEOTIDE SEQUENCE [LARGE SCALE GENOMIC DNA]</scope>
    <source>
        <strain evidence="4">DSM 19326</strain>
    </source>
</reference>
<dbReference type="Proteomes" id="UP000198555">
    <property type="component" value="Unassembled WGS sequence"/>
</dbReference>
<name>A0A1H6JNY8_9FLAO</name>
<dbReference type="STRING" id="420404.SAMN05421793_11612"/>
<evidence type="ECO:0000313" key="3">
    <source>
        <dbReference type="EMBL" id="SEH62578.1"/>
    </source>
</evidence>
<dbReference type="EMBL" id="RJTU01000055">
    <property type="protein sequence ID" value="ROI13477.1"/>
    <property type="molecule type" value="Genomic_DNA"/>
</dbReference>
<dbReference type="Gene3D" id="1.10.1660.10">
    <property type="match status" value="1"/>
</dbReference>
<proteinExistence type="predicted"/>
<reference evidence="3" key="1">
    <citation type="submission" date="2016-10" db="EMBL/GenBank/DDBJ databases">
        <authorList>
            <person name="de Groot N.N."/>
        </authorList>
    </citation>
    <scope>NUCLEOTIDE SEQUENCE [LARGE SCALE GENOMIC DNA]</scope>
    <source>
        <strain evidence="3">DSM 19326</strain>
    </source>
</reference>
<evidence type="ECO:0000256" key="1">
    <source>
        <dbReference type="SAM" id="Coils"/>
    </source>
</evidence>
<organism evidence="3 4">
    <name type="scientific">Epilithonimonas hominis</name>
    <dbReference type="NCBI Taxonomy" id="420404"/>
    <lineage>
        <taxon>Bacteria</taxon>
        <taxon>Pseudomonadati</taxon>
        <taxon>Bacteroidota</taxon>
        <taxon>Flavobacteriia</taxon>
        <taxon>Flavobacteriales</taxon>
        <taxon>Weeksellaceae</taxon>
        <taxon>Chryseobacterium group</taxon>
        <taxon>Epilithonimonas</taxon>
    </lineage>
</organism>
<dbReference type="EMBL" id="FNWX01000016">
    <property type="protein sequence ID" value="SEH62578.1"/>
    <property type="molecule type" value="Genomic_DNA"/>
</dbReference>
<evidence type="ECO:0000313" key="4">
    <source>
        <dbReference type="Proteomes" id="UP000198555"/>
    </source>
</evidence>
<keyword evidence="4" id="KW-1185">Reference proteome</keyword>
<reference evidence="5" key="3">
    <citation type="submission" date="2018-11" db="EMBL/GenBank/DDBJ databases">
        <title>Proposal to divide the Flavobacteriaceae and reorganize its genera based on Amino Acid Identity values calculated from whole genome sequences.</title>
        <authorList>
            <person name="Nicholson A.C."/>
            <person name="Gulvik C.A."/>
            <person name="Whitney A.M."/>
            <person name="Humrighouse B.W."/>
            <person name="Bell M."/>
            <person name="Holmes B."/>
            <person name="Steigerwalt A."/>
            <person name="Villarma A."/>
            <person name="Sheth M."/>
            <person name="Batra D."/>
            <person name="Pryor J."/>
            <person name="Bernardet J.-F."/>
            <person name="Hugo C."/>
            <person name="Kampfer P."/>
            <person name="Newman J."/>
            <person name="Mcquiston J."/>
        </authorList>
    </citation>
    <scope>NUCLEOTIDE SEQUENCE [LARGE SCALE GENOMIC DNA]</scope>
    <source>
        <strain evidence="5">DSM 22165</strain>
    </source>
</reference>
<evidence type="ECO:0000313" key="5">
    <source>
        <dbReference type="Proteomes" id="UP000267623"/>
    </source>
</evidence>
<accession>A0A1H6JNY8</accession>
<feature type="coiled-coil region" evidence="1">
    <location>
        <begin position="69"/>
        <end position="96"/>
    </location>
</feature>
<protein>
    <submittedName>
        <fullName evidence="3">MerR HTH family regulatory protein</fullName>
    </submittedName>
    <submittedName>
        <fullName evidence="2">MerR family transcriptional regulator</fullName>
    </submittedName>
</protein>
<dbReference type="RefSeq" id="WP_089769788.1">
    <property type="nucleotide sequence ID" value="NZ_DALZAR010000020.1"/>
</dbReference>
<keyword evidence="1" id="KW-0175">Coiled coil</keyword>
<dbReference type="Pfam" id="PF13591">
    <property type="entry name" value="MerR_2"/>
    <property type="match status" value="1"/>
</dbReference>
<dbReference type="Proteomes" id="UP000267623">
    <property type="component" value="Unassembled WGS sequence"/>
</dbReference>
<sequence length="101" mass="12427">MNERISLEEIIRLYKIDYTFLDQLIDSELLHPQTENSIRYIIYEELPHLERFANWHYDLDVNLPGIEIIHKLLNQMEELRNENRRLLQNVLKYEDWEDADL</sequence>